<dbReference type="InterPro" id="IPR017871">
    <property type="entry name" value="ABC_transporter-like_CS"/>
</dbReference>
<evidence type="ECO:0000256" key="3">
    <source>
        <dbReference type="ARBA" id="ARBA00022840"/>
    </source>
</evidence>
<dbReference type="InterPro" id="IPR050153">
    <property type="entry name" value="Metal_Ion_Import_ABC"/>
</dbReference>
<protein>
    <submittedName>
        <fullName evidence="5">Iron(3+)-hydroxamate import ATP-binding protein FhuC</fullName>
        <ecNumber evidence="5">3.6.3.34</ecNumber>
    </submittedName>
</protein>
<dbReference type="PANTHER" id="PTHR42734">
    <property type="entry name" value="METAL TRANSPORT SYSTEM ATP-BINDING PROTEIN TM_0124-RELATED"/>
    <property type="match status" value="1"/>
</dbReference>
<dbReference type="EC" id="3.6.3.34" evidence="5"/>
<dbReference type="PROSITE" id="PS50893">
    <property type="entry name" value="ABC_TRANSPORTER_2"/>
    <property type="match status" value="1"/>
</dbReference>
<dbReference type="InterPro" id="IPR003593">
    <property type="entry name" value="AAA+_ATPase"/>
</dbReference>
<dbReference type="Proteomes" id="UP000271587">
    <property type="component" value="Chromosome"/>
</dbReference>
<dbReference type="EMBL" id="CP033897">
    <property type="protein sequence ID" value="AZA10722.1"/>
    <property type="molecule type" value="Genomic_DNA"/>
</dbReference>
<evidence type="ECO:0000259" key="4">
    <source>
        <dbReference type="PROSITE" id="PS50893"/>
    </source>
</evidence>
<keyword evidence="5" id="KW-0378">Hydrolase</keyword>
<name>A0A3G6IYE4_9CORY</name>
<dbReference type="AlphaFoldDB" id="A0A3G6IYE4"/>
<evidence type="ECO:0000256" key="2">
    <source>
        <dbReference type="ARBA" id="ARBA00022741"/>
    </source>
</evidence>
<dbReference type="PANTHER" id="PTHR42734:SF21">
    <property type="entry name" value="IRON ABC TRANSPORTER, ATP-BINDING PROTEIN"/>
    <property type="match status" value="1"/>
</dbReference>
<dbReference type="GO" id="GO:0016887">
    <property type="term" value="F:ATP hydrolysis activity"/>
    <property type="evidence" value="ECO:0007669"/>
    <property type="project" value="InterPro"/>
</dbReference>
<reference evidence="5 6" key="1">
    <citation type="submission" date="2018-11" db="EMBL/GenBank/DDBJ databases">
        <authorList>
            <person name="Kleinhagauer T."/>
            <person name="Glaeser S.P."/>
            <person name="Spergser J."/>
            <person name="Ruckert C."/>
            <person name="Kaempfer P."/>
            <person name="Busse H.-J."/>
        </authorList>
    </citation>
    <scope>NUCLEOTIDE SEQUENCE [LARGE SCALE GENOMIC DNA]</scope>
    <source>
        <strain evidence="5 6">W8</strain>
    </source>
</reference>
<dbReference type="PROSITE" id="PS00211">
    <property type="entry name" value="ABC_TRANSPORTER_1"/>
    <property type="match status" value="1"/>
</dbReference>
<gene>
    <name evidence="5" type="primary">fhuC1</name>
    <name evidence="5" type="ORF">CGERO_01945</name>
</gene>
<dbReference type="KEGG" id="cgk:CGERO_01945"/>
<feature type="domain" description="ABC transporter" evidence="4">
    <location>
        <begin position="4"/>
        <end position="224"/>
    </location>
</feature>
<dbReference type="InterPro" id="IPR027417">
    <property type="entry name" value="P-loop_NTPase"/>
</dbReference>
<accession>A0A3G6IYE4</accession>
<organism evidence="5 6">
    <name type="scientific">Corynebacterium gerontici</name>
    <dbReference type="NCBI Taxonomy" id="2079234"/>
    <lineage>
        <taxon>Bacteria</taxon>
        <taxon>Bacillati</taxon>
        <taxon>Actinomycetota</taxon>
        <taxon>Actinomycetes</taxon>
        <taxon>Mycobacteriales</taxon>
        <taxon>Corynebacteriaceae</taxon>
        <taxon>Corynebacterium</taxon>
    </lineage>
</organism>
<proteinExistence type="predicted"/>
<keyword evidence="6" id="KW-1185">Reference proteome</keyword>
<dbReference type="InterPro" id="IPR003439">
    <property type="entry name" value="ABC_transporter-like_ATP-bd"/>
</dbReference>
<dbReference type="GO" id="GO:0005524">
    <property type="term" value="F:ATP binding"/>
    <property type="evidence" value="ECO:0007669"/>
    <property type="project" value="UniProtKB-KW"/>
</dbReference>
<dbReference type="Gene3D" id="3.40.50.300">
    <property type="entry name" value="P-loop containing nucleotide triphosphate hydrolases"/>
    <property type="match status" value="1"/>
</dbReference>
<keyword evidence="2" id="KW-0547">Nucleotide-binding</keyword>
<keyword evidence="1" id="KW-0813">Transport</keyword>
<dbReference type="Pfam" id="PF00005">
    <property type="entry name" value="ABC_tran"/>
    <property type="match status" value="1"/>
</dbReference>
<dbReference type="OrthoDB" id="3579586at2"/>
<dbReference type="SUPFAM" id="SSF52540">
    <property type="entry name" value="P-loop containing nucleoside triphosphate hydrolases"/>
    <property type="match status" value="1"/>
</dbReference>
<evidence type="ECO:0000313" key="5">
    <source>
        <dbReference type="EMBL" id="AZA10722.1"/>
    </source>
</evidence>
<dbReference type="SMART" id="SM00382">
    <property type="entry name" value="AAA"/>
    <property type="match status" value="1"/>
</dbReference>
<evidence type="ECO:0000256" key="1">
    <source>
        <dbReference type="ARBA" id="ARBA00022448"/>
    </source>
</evidence>
<keyword evidence="3 5" id="KW-0067">ATP-binding</keyword>
<evidence type="ECO:0000313" key="6">
    <source>
        <dbReference type="Proteomes" id="UP000271587"/>
    </source>
</evidence>
<dbReference type="CDD" id="cd03214">
    <property type="entry name" value="ABC_Iron-Siderophores_B12_Hemin"/>
    <property type="match status" value="1"/>
</dbReference>
<dbReference type="RefSeq" id="WP_123933220.1">
    <property type="nucleotide sequence ID" value="NZ_CP033897.1"/>
</dbReference>
<sequence>MVSLELRNVSVGYGSRVVLEGVSCAPLEGGKLVGLLGPNACGKSTLIKTIAGVHKSLGGEVLLRGTRERPGYVPQGLPESVALSAFESVLISARRVCEDPMQATGEVLAALGFGEIAGRYLSELSGGQRQMVAVAQMLVSNPEVMLLDEPTSALDLHRQLFVLQTVRERARATGALGVVAIHDINLAARLCDELIVLHAGKLLAQGTPEDVLTPELLQQVYQVHTDIFSHRDLPVVIPTAVAGEAEDSAPEQARLRVG</sequence>